<sequence>MPMGSLIGKRIALLFPGQGSQIVGMGKDLIKDFPYISNIYNHSDKVLNFSLSNLMFNGPSEELKQTYNTQPALLVHSFSMIKILENELGYTNRNNSNEHDDGEFRVSCEFLKRFDFALGHSLGEYSALTTSNSIRFSDALELVRYRGQLMSKCDPGVMFALLSKKNMIESGSLLDLKTIINQINNNKIDDHEVNSNEIMICNISNINSPNQIVISGNEIGVSKVIELAKSKRLFTKAVKLEVSAAFHSDLMIPSSDNFKLKLNTLDFKQPEINVISNVNSLPYNNVDKNSELSIQSLLSKQLSSTVEWTSSIQYCVEKWKNDNIPLEDCYFVEIGSNDVLTQLLKQIYPNSNSISIQSSNDLIKFIKEFKN</sequence>
<dbReference type="Gene3D" id="3.30.70.250">
    <property type="entry name" value="Malonyl-CoA ACP transacylase, ACP-binding"/>
    <property type="match status" value="1"/>
</dbReference>
<gene>
    <name evidence="6" type="ORF">RB653_007125</name>
</gene>
<dbReference type="Proteomes" id="UP001344447">
    <property type="component" value="Unassembled WGS sequence"/>
</dbReference>
<dbReference type="GO" id="GO:0006633">
    <property type="term" value="P:fatty acid biosynthetic process"/>
    <property type="evidence" value="ECO:0007669"/>
    <property type="project" value="InterPro"/>
</dbReference>
<dbReference type="Pfam" id="PF00698">
    <property type="entry name" value="Acyl_transf_1"/>
    <property type="match status" value="2"/>
</dbReference>
<dbReference type="AlphaFoldDB" id="A0AAN7YLT4"/>
<evidence type="ECO:0000256" key="1">
    <source>
        <dbReference type="ARBA" id="ARBA00013258"/>
    </source>
</evidence>
<proteinExistence type="predicted"/>
<evidence type="ECO:0000313" key="7">
    <source>
        <dbReference type="Proteomes" id="UP001344447"/>
    </source>
</evidence>
<protein>
    <recommendedName>
        <fullName evidence="1">[acyl-carrier-protein] S-malonyltransferase</fullName>
        <ecNumber evidence="1">2.3.1.39</ecNumber>
    </recommendedName>
</protein>
<dbReference type="GO" id="GO:0004314">
    <property type="term" value="F:[acyl-carrier-protein] S-malonyltransferase activity"/>
    <property type="evidence" value="ECO:0007669"/>
    <property type="project" value="UniProtKB-EC"/>
</dbReference>
<dbReference type="GO" id="GO:0005835">
    <property type="term" value="C:fatty acid synthase complex"/>
    <property type="evidence" value="ECO:0007669"/>
    <property type="project" value="InterPro"/>
</dbReference>
<comment type="catalytic activity">
    <reaction evidence="4">
        <text>holo-[ACP] + malonyl-CoA = malonyl-[ACP] + CoA</text>
        <dbReference type="Rhea" id="RHEA:41792"/>
        <dbReference type="Rhea" id="RHEA-COMP:9623"/>
        <dbReference type="Rhea" id="RHEA-COMP:9685"/>
        <dbReference type="ChEBI" id="CHEBI:57287"/>
        <dbReference type="ChEBI" id="CHEBI:57384"/>
        <dbReference type="ChEBI" id="CHEBI:64479"/>
        <dbReference type="ChEBI" id="CHEBI:78449"/>
        <dbReference type="EC" id="2.3.1.39"/>
    </reaction>
</comment>
<dbReference type="SUPFAM" id="SSF52151">
    <property type="entry name" value="FabD/lysophospholipase-like"/>
    <property type="match status" value="1"/>
</dbReference>
<accession>A0AAN7YLT4</accession>
<dbReference type="InterPro" id="IPR050858">
    <property type="entry name" value="Mal-CoA-ACP_Trans/PKS_FabD"/>
</dbReference>
<dbReference type="EMBL" id="JAVFKY010000005">
    <property type="protein sequence ID" value="KAK5575989.1"/>
    <property type="molecule type" value="Genomic_DNA"/>
</dbReference>
<evidence type="ECO:0000256" key="3">
    <source>
        <dbReference type="ARBA" id="ARBA00023315"/>
    </source>
</evidence>
<dbReference type="InterPro" id="IPR016036">
    <property type="entry name" value="Malonyl_transacylase_ACP-bd"/>
</dbReference>
<dbReference type="GO" id="GO:0005739">
    <property type="term" value="C:mitochondrion"/>
    <property type="evidence" value="ECO:0007669"/>
    <property type="project" value="TreeGrafter"/>
</dbReference>
<dbReference type="Gene3D" id="3.40.366.10">
    <property type="entry name" value="Malonyl-Coenzyme A Acyl Carrier Protein, domain 2"/>
    <property type="match status" value="1"/>
</dbReference>
<evidence type="ECO:0000313" key="6">
    <source>
        <dbReference type="EMBL" id="KAK5575989.1"/>
    </source>
</evidence>
<dbReference type="PRINTS" id="PR01483">
    <property type="entry name" value="FASYNTHASE"/>
</dbReference>
<dbReference type="EC" id="2.3.1.39" evidence="1"/>
<dbReference type="GO" id="GO:0004312">
    <property type="term" value="F:fatty acid synthase activity"/>
    <property type="evidence" value="ECO:0007669"/>
    <property type="project" value="InterPro"/>
</dbReference>
<name>A0AAN7YLT4_9MYCE</name>
<dbReference type="PANTHER" id="PTHR42681:SF1">
    <property type="entry name" value="MALONYL-COA-ACYL CARRIER PROTEIN TRANSACYLASE, MITOCHONDRIAL"/>
    <property type="match status" value="1"/>
</dbReference>
<evidence type="ECO:0000256" key="2">
    <source>
        <dbReference type="ARBA" id="ARBA00022679"/>
    </source>
</evidence>
<dbReference type="InterPro" id="IPR016035">
    <property type="entry name" value="Acyl_Trfase/lysoPLipase"/>
</dbReference>
<evidence type="ECO:0000259" key="5">
    <source>
        <dbReference type="SMART" id="SM00827"/>
    </source>
</evidence>
<keyword evidence="2" id="KW-0808">Transferase</keyword>
<dbReference type="PANTHER" id="PTHR42681">
    <property type="entry name" value="MALONYL-COA-ACYL CARRIER PROTEIN TRANSACYLASE, MITOCHONDRIAL"/>
    <property type="match status" value="1"/>
</dbReference>
<dbReference type="SMART" id="SM00827">
    <property type="entry name" value="PKS_AT"/>
    <property type="match status" value="1"/>
</dbReference>
<organism evidence="6 7">
    <name type="scientific">Dictyostelium firmibasis</name>
    <dbReference type="NCBI Taxonomy" id="79012"/>
    <lineage>
        <taxon>Eukaryota</taxon>
        <taxon>Amoebozoa</taxon>
        <taxon>Evosea</taxon>
        <taxon>Eumycetozoa</taxon>
        <taxon>Dictyostelia</taxon>
        <taxon>Dictyosteliales</taxon>
        <taxon>Dictyosteliaceae</taxon>
        <taxon>Dictyostelium</taxon>
    </lineage>
</organism>
<evidence type="ECO:0000256" key="4">
    <source>
        <dbReference type="ARBA" id="ARBA00048462"/>
    </source>
</evidence>
<dbReference type="InterPro" id="IPR003965">
    <property type="entry name" value="Fatty_acid_synthase"/>
</dbReference>
<keyword evidence="3" id="KW-0012">Acyltransferase</keyword>
<comment type="caution">
    <text evidence="6">The sequence shown here is derived from an EMBL/GenBank/DDBJ whole genome shotgun (WGS) entry which is preliminary data.</text>
</comment>
<dbReference type="SUPFAM" id="SSF55048">
    <property type="entry name" value="Probable ACP-binding domain of malonyl-CoA ACP transacylase"/>
    <property type="match status" value="1"/>
</dbReference>
<reference evidence="6 7" key="1">
    <citation type="submission" date="2023-11" db="EMBL/GenBank/DDBJ databases">
        <title>Dfirmibasis_genome.</title>
        <authorList>
            <person name="Edelbroek B."/>
            <person name="Kjellin J."/>
            <person name="Jerlstrom-Hultqvist J."/>
            <person name="Soderbom F."/>
        </authorList>
    </citation>
    <scope>NUCLEOTIDE SEQUENCE [LARGE SCALE GENOMIC DNA]</scope>
    <source>
        <strain evidence="6 7">TNS-C-14</strain>
    </source>
</reference>
<feature type="domain" description="Malonyl-CoA:ACP transacylase (MAT)" evidence="5">
    <location>
        <begin position="14"/>
        <end position="361"/>
    </location>
</feature>
<keyword evidence="7" id="KW-1185">Reference proteome</keyword>
<dbReference type="InterPro" id="IPR014043">
    <property type="entry name" value="Acyl_transferase_dom"/>
</dbReference>
<dbReference type="InterPro" id="IPR001227">
    <property type="entry name" value="Ac_transferase_dom_sf"/>
</dbReference>